<dbReference type="InterPro" id="IPR036942">
    <property type="entry name" value="Beta-barrel_TonB_sf"/>
</dbReference>
<dbReference type="eggNOG" id="COG4206">
    <property type="taxonomic scope" value="Bacteria"/>
</dbReference>
<evidence type="ECO:0000259" key="14">
    <source>
        <dbReference type="Pfam" id="PF07715"/>
    </source>
</evidence>
<keyword evidence="15" id="KW-0675">Receptor</keyword>
<name>C6XPN8_HIRBI</name>
<evidence type="ECO:0000256" key="2">
    <source>
        <dbReference type="ARBA" id="ARBA00022448"/>
    </source>
</evidence>
<organism evidence="15 16">
    <name type="scientific">Hirschia baltica (strain ATCC 49814 / DSM 5838 / IFAM 1418)</name>
    <dbReference type="NCBI Taxonomy" id="582402"/>
    <lineage>
        <taxon>Bacteria</taxon>
        <taxon>Pseudomonadati</taxon>
        <taxon>Pseudomonadota</taxon>
        <taxon>Alphaproteobacteria</taxon>
        <taxon>Hyphomonadales</taxon>
        <taxon>Hyphomonadaceae</taxon>
        <taxon>Hirschia</taxon>
    </lineage>
</organism>
<dbReference type="PROSITE" id="PS52016">
    <property type="entry name" value="TONB_DEPENDENT_REC_3"/>
    <property type="match status" value="1"/>
</dbReference>
<dbReference type="HOGENOM" id="CLU_010745_0_0_5"/>
<dbReference type="PANTHER" id="PTHR47234">
    <property type="match status" value="1"/>
</dbReference>
<evidence type="ECO:0000256" key="10">
    <source>
        <dbReference type="PROSITE-ProRule" id="PRU10144"/>
    </source>
</evidence>
<dbReference type="STRING" id="582402.Hbal_2628"/>
<dbReference type="InterPro" id="IPR037066">
    <property type="entry name" value="Plug_dom_sf"/>
</dbReference>
<evidence type="ECO:0000256" key="4">
    <source>
        <dbReference type="ARBA" id="ARBA00022692"/>
    </source>
</evidence>
<dbReference type="InterPro" id="IPR039426">
    <property type="entry name" value="TonB-dep_rcpt-like"/>
</dbReference>
<keyword evidence="4 9" id="KW-0812">Transmembrane</keyword>
<dbReference type="SUPFAM" id="SSF56935">
    <property type="entry name" value="Porins"/>
    <property type="match status" value="1"/>
</dbReference>
<feature type="short sequence motif" description="TonB C-terminal box" evidence="10">
    <location>
        <begin position="970"/>
        <end position="987"/>
    </location>
</feature>
<dbReference type="GO" id="GO:0009279">
    <property type="term" value="C:cell outer membrane"/>
    <property type="evidence" value="ECO:0007669"/>
    <property type="project" value="UniProtKB-SubCell"/>
</dbReference>
<evidence type="ECO:0000256" key="6">
    <source>
        <dbReference type="ARBA" id="ARBA00023077"/>
    </source>
</evidence>
<dbReference type="AlphaFoldDB" id="C6XPN8"/>
<dbReference type="Pfam" id="PF00593">
    <property type="entry name" value="TonB_dep_Rec_b-barrel"/>
    <property type="match status" value="1"/>
</dbReference>
<evidence type="ECO:0000259" key="13">
    <source>
        <dbReference type="Pfam" id="PF00593"/>
    </source>
</evidence>
<evidence type="ECO:0000256" key="7">
    <source>
        <dbReference type="ARBA" id="ARBA00023136"/>
    </source>
</evidence>
<keyword evidence="7 9" id="KW-0472">Membrane</keyword>
<dbReference type="InterPro" id="IPR010917">
    <property type="entry name" value="TonB_rcpt_CS"/>
</dbReference>
<dbReference type="Gene3D" id="2.170.130.10">
    <property type="entry name" value="TonB-dependent receptor, plug domain"/>
    <property type="match status" value="1"/>
</dbReference>
<keyword evidence="3 9" id="KW-1134">Transmembrane beta strand</keyword>
<comment type="subcellular location">
    <subcellularLocation>
        <location evidence="1 9">Cell outer membrane</location>
        <topology evidence="1 9">Multi-pass membrane protein</topology>
    </subcellularLocation>
</comment>
<dbReference type="Gene3D" id="2.40.170.20">
    <property type="entry name" value="TonB-dependent receptor, beta-barrel domain"/>
    <property type="match status" value="1"/>
</dbReference>
<dbReference type="Pfam" id="PF07715">
    <property type="entry name" value="Plug"/>
    <property type="match status" value="1"/>
</dbReference>
<dbReference type="EMBL" id="CP001678">
    <property type="protein sequence ID" value="ACT60303.1"/>
    <property type="molecule type" value="Genomic_DNA"/>
</dbReference>
<evidence type="ECO:0000256" key="12">
    <source>
        <dbReference type="SAM" id="SignalP"/>
    </source>
</evidence>
<protein>
    <submittedName>
        <fullName evidence="15">TonB-dependent receptor plug</fullName>
    </submittedName>
</protein>
<evidence type="ECO:0000256" key="1">
    <source>
        <dbReference type="ARBA" id="ARBA00004571"/>
    </source>
</evidence>
<evidence type="ECO:0000256" key="11">
    <source>
        <dbReference type="RuleBase" id="RU003357"/>
    </source>
</evidence>
<evidence type="ECO:0000313" key="16">
    <source>
        <dbReference type="Proteomes" id="UP000002745"/>
    </source>
</evidence>
<evidence type="ECO:0000256" key="8">
    <source>
        <dbReference type="ARBA" id="ARBA00023237"/>
    </source>
</evidence>
<dbReference type="PROSITE" id="PS01156">
    <property type="entry name" value="TONB_DEPENDENT_REC_2"/>
    <property type="match status" value="1"/>
</dbReference>
<dbReference type="Proteomes" id="UP000002745">
    <property type="component" value="Chromosome"/>
</dbReference>
<feature type="signal peptide" evidence="12">
    <location>
        <begin position="1"/>
        <end position="28"/>
    </location>
</feature>
<dbReference type="PANTHER" id="PTHR47234:SF2">
    <property type="entry name" value="TONB-DEPENDENT RECEPTOR"/>
    <property type="match status" value="1"/>
</dbReference>
<keyword evidence="6 11" id="KW-0798">TonB box</keyword>
<dbReference type="eggNOG" id="COG4771">
    <property type="taxonomic scope" value="Bacteria"/>
</dbReference>
<keyword evidence="16" id="KW-1185">Reference proteome</keyword>
<accession>C6XPN8</accession>
<feature type="chain" id="PRO_5002974211" evidence="12">
    <location>
        <begin position="29"/>
        <end position="987"/>
    </location>
</feature>
<gene>
    <name evidence="15" type="ordered locus">Hbal_2628</name>
</gene>
<dbReference type="KEGG" id="hba:Hbal_2628"/>
<dbReference type="OrthoDB" id="7051241at2"/>
<reference evidence="16" key="1">
    <citation type="journal article" date="2011" name="J. Bacteriol.">
        <title>Genome sequences of eight morphologically diverse alphaproteobacteria.</title>
        <authorList>
            <consortium name="US DOE Joint Genome Institute"/>
            <person name="Brown P.J."/>
            <person name="Kysela D.T."/>
            <person name="Buechlein A."/>
            <person name="Hemmerich C."/>
            <person name="Brun Y.V."/>
        </authorList>
    </citation>
    <scope>NUCLEOTIDE SEQUENCE [LARGE SCALE GENOMIC DNA]</scope>
    <source>
        <strain evidence="16">ATCC 49814 / DSM 5838 / IFAM 1418</strain>
    </source>
</reference>
<feature type="domain" description="TonB-dependent receptor-like beta-barrel" evidence="13">
    <location>
        <begin position="484"/>
        <end position="943"/>
    </location>
</feature>
<dbReference type="InterPro" id="IPR012910">
    <property type="entry name" value="Plug_dom"/>
</dbReference>
<evidence type="ECO:0000313" key="15">
    <source>
        <dbReference type="EMBL" id="ACT60303.1"/>
    </source>
</evidence>
<evidence type="ECO:0000256" key="3">
    <source>
        <dbReference type="ARBA" id="ARBA00022452"/>
    </source>
</evidence>
<proteinExistence type="inferred from homology"/>
<feature type="domain" description="TonB-dependent receptor plug" evidence="14">
    <location>
        <begin position="55"/>
        <end position="164"/>
    </location>
</feature>
<evidence type="ECO:0000256" key="5">
    <source>
        <dbReference type="ARBA" id="ARBA00022729"/>
    </source>
</evidence>
<dbReference type="InterPro" id="IPR000531">
    <property type="entry name" value="Beta-barrel_TonB"/>
</dbReference>
<sequence length="987" mass="105687">MQSKTIRGLASSVSLIAAGAFGAGAALAQETEAVPQTKYDTIVITGSRLANPNLTSSSSVVVLGEQDIDTRGVLRVEDLLATLPQAMSGQGASSGVNGATATVNLRGLGADRTLVLVDGKRLPYGSPINVAADLNQIPSQLVERVEVLTGGATAVYGSDAVAGVVNFIMKRDFEGVQIDLQGSGYYAENNDSNSERILSDYNQPDADSIFDGESVDLNIIAGNNFDNGKGNVTAYFGYSKDNAVRWEDRDFAACPYTTRDGGTDFGCSGSGSMPTISRFSRSGDGAFDLVVDPETGELRNYAGSTDAFNFSAGNYLQRPRERHSYGAFANYDLNNDHTVFMDFSVVDNSTSAQVGPGGLALGRTDSINCDNPYLTGDLIATFCAAGSTTIDADGIERADLRIGRRNTDYTRVNEFTLKTQRFVGGIRGKAFEGFDYEVSFQTSSVDYNELLLNDVSTSKVTLALDAVVDPETGDVVCRSALNGVDASCVPFDVFSPNGITEAASNYITVPTLRVGDTKQLVYSASLSGDLGVYGVTSPFATEGFQTVLGVEYRKDSLSLTPDDSDTTTSQRSAVAGEVPVYEAYTEVLAPLVQDKTFMRELTLTGAYRYSDYYDTTGGQNTYSVGMAWRPIDDLRIRTQYQRATRSPNPIELFSPQDIGRSTLATLPNGQNDPCAGDFDASTELAEPYLSAAQCALTGVTADQYGSIPDVTNNIGTLSGGNPELNPEISDTWTAGFVYEPSWLSGFVASIDYFSIEVEDFISQIEPSQAIDNCISTGDEAYCSLIQRDSLGSFVLIPGESYIQSTLINTGRLKTSGVDVSMGYGFGLADYNIPVPGDVKLNYAATFTDEYNIQSLPTDDGIDCVGFHGGACNNPIPEYSHRTSLEWANGNLSSVLTWRYISSVDQYTTSPTLVNDLEATSYFDVSGSYTVSESLGLRAGINNVLDQDPPLTSLAGYGGNEIDGRANTYPQVYDAQGRYIFVGATYTF</sequence>
<evidence type="ECO:0000256" key="9">
    <source>
        <dbReference type="PROSITE-ProRule" id="PRU01360"/>
    </source>
</evidence>
<comment type="similarity">
    <text evidence="9 11">Belongs to the TonB-dependent receptor family.</text>
</comment>
<keyword evidence="5 12" id="KW-0732">Signal</keyword>
<keyword evidence="2 9" id="KW-0813">Transport</keyword>
<keyword evidence="8 9" id="KW-0998">Cell outer membrane</keyword>
<dbReference type="RefSeq" id="WP_015828453.1">
    <property type="nucleotide sequence ID" value="NC_012982.1"/>
</dbReference>